<proteinExistence type="predicted"/>
<dbReference type="Pfam" id="PF18758">
    <property type="entry name" value="KDZ"/>
    <property type="match status" value="1"/>
</dbReference>
<protein>
    <recommendedName>
        <fullName evidence="2">CxC3 like cysteine cluster domain-containing protein</fullName>
    </recommendedName>
</protein>
<feature type="compositionally biased region" description="Polar residues" evidence="1">
    <location>
        <begin position="425"/>
        <end position="443"/>
    </location>
</feature>
<evidence type="ECO:0000256" key="1">
    <source>
        <dbReference type="SAM" id="MobiDB-lite"/>
    </source>
</evidence>
<evidence type="ECO:0000259" key="2">
    <source>
        <dbReference type="Pfam" id="PF18804"/>
    </source>
</evidence>
<feature type="compositionally biased region" description="Acidic residues" evidence="1">
    <location>
        <begin position="817"/>
        <end position="830"/>
    </location>
</feature>
<gene>
    <name evidence="3" type="ORF">OUZ56_021797</name>
</gene>
<dbReference type="InterPro" id="IPR040521">
    <property type="entry name" value="KDZ"/>
</dbReference>
<feature type="region of interest" description="Disordered" evidence="1">
    <location>
        <begin position="1"/>
        <end position="48"/>
    </location>
</feature>
<feature type="compositionally biased region" description="Acidic residues" evidence="1">
    <location>
        <begin position="786"/>
        <end position="809"/>
    </location>
</feature>
<dbReference type="PANTHER" id="PTHR33104">
    <property type="entry name" value="SI:DKEY-29D5.2"/>
    <property type="match status" value="1"/>
</dbReference>
<accession>A0ABR0AUH2</accession>
<keyword evidence="4" id="KW-1185">Reference proteome</keyword>
<organism evidence="3 4">
    <name type="scientific">Daphnia magna</name>
    <dbReference type="NCBI Taxonomy" id="35525"/>
    <lineage>
        <taxon>Eukaryota</taxon>
        <taxon>Metazoa</taxon>
        <taxon>Ecdysozoa</taxon>
        <taxon>Arthropoda</taxon>
        <taxon>Crustacea</taxon>
        <taxon>Branchiopoda</taxon>
        <taxon>Diplostraca</taxon>
        <taxon>Cladocera</taxon>
        <taxon>Anomopoda</taxon>
        <taxon>Daphniidae</taxon>
        <taxon>Daphnia</taxon>
    </lineage>
</organism>
<evidence type="ECO:0000313" key="3">
    <source>
        <dbReference type="EMBL" id="KAK4028779.1"/>
    </source>
</evidence>
<evidence type="ECO:0000313" key="4">
    <source>
        <dbReference type="Proteomes" id="UP001234178"/>
    </source>
</evidence>
<name>A0ABR0AUH2_9CRUS</name>
<dbReference type="EMBL" id="JAOYFB010000039">
    <property type="protein sequence ID" value="KAK4028779.1"/>
    <property type="molecule type" value="Genomic_DNA"/>
</dbReference>
<feature type="region of interest" description="Disordered" evidence="1">
    <location>
        <begin position="425"/>
        <end position="446"/>
    </location>
</feature>
<feature type="domain" description="CxC3 like cysteine cluster" evidence="2">
    <location>
        <begin position="201"/>
        <end position="280"/>
    </location>
</feature>
<dbReference type="PANTHER" id="PTHR33104:SF2">
    <property type="entry name" value="CXC3 LIKE CYSTEINE CLUSTER DOMAIN-CONTAINING PROTEIN"/>
    <property type="match status" value="1"/>
</dbReference>
<feature type="region of interest" description="Disordered" evidence="1">
    <location>
        <begin position="786"/>
        <end position="846"/>
    </location>
</feature>
<dbReference type="Proteomes" id="UP001234178">
    <property type="component" value="Unassembled WGS sequence"/>
</dbReference>
<dbReference type="InterPro" id="IPR040564">
    <property type="entry name" value="CxC3-like"/>
</dbReference>
<reference evidence="3 4" key="1">
    <citation type="journal article" date="2023" name="Nucleic Acids Res.">
        <title>The hologenome of Daphnia magna reveals possible DNA methylation and microbiome-mediated evolution of the host genome.</title>
        <authorList>
            <person name="Chaturvedi A."/>
            <person name="Li X."/>
            <person name="Dhandapani V."/>
            <person name="Marshall H."/>
            <person name="Kissane S."/>
            <person name="Cuenca-Cambronero M."/>
            <person name="Asole G."/>
            <person name="Calvet F."/>
            <person name="Ruiz-Romero M."/>
            <person name="Marangio P."/>
            <person name="Guigo R."/>
            <person name="Rago D."/>
            <person name="Mirbahai L."/>
            <person name="Eastwood N."/>
            <person name="Colbourne J.K."/>
            <person name="Zhou J."/>
            <person name="Mallon E."/>
            <person name="Orsini L."/>
        </authorList>
    </citation>
    <scope>NUCLEOTIDE SEQUENCE [LARGE SCALE GENOMIC DNA]</scope>
    <source>
        <strain evidence="3">LRV0_1</strain>
    </source>
</reference>
<sequence length="846" mass="97710">MRKKGLFKEANEKESAVNIQKKSKSNKETLPTHVIEENNVEGSNSHEENQEFLSVVDEGNNQVPSVFDATRVIHLERRTMLEDEVNQTELLNEETESDSIHQRTRKPWNQRMKERLDDWESAKDIMYKAFVSAKAYNGNVCSICSQDLKVYVKCLTCKVTCCATCDQTLHCNSPFHERSLFTDAVSENLLPTSFIDTDGKVIQQGRFDLSYPEFKCSECEGVMIAAENDLISSGWWPGSPKNMSYLFSADLLIMWNHLVHKTPGTSERKFIETLCEISKRSGRSGTICRQTFAISNKYYQYMEYLVEVEAKLRELFTCKACGRRPLAMHIDGIMKLYRWLSSKGLEMQEFLYDFILRSGCDFLCYDVVCQYWTFAEDLSKANNEFKPHTETMKPFLSRWHGKTHAWYCQILYSGHWMKGAGLTTGETTEQSNSKMARYGSSTKHMSRANRRDHLTQAMIYYNTEKEERMPKLLPKMLTSAKANVIRYESEFNRLVTEREEKMLGVKKNIDDKLAEANAALIRCTTKIKEIIKLGPPNPESLARSKKLKDCYIQITSIRGKLEAAKMETANDIGMNILEKLPVILEKLKEEARKCKNKRISPKTPLSVSQRSLEGIHVIIKNLKNRIATQTDSSKQRIALKKEMRKYIEKAGKIIEVLNPQLDGEVVTMDDCYRGVFPWQSLYDKNFNLLDAWMLAARSKEEIVQVEEEMKRFHCGLMDAKKKLEEQSENLVQFEDLLVRGKAFIMRSEIRRIIRLLNDCHWVPVDTSPHSNSFATPVVSDEIDDWASESENDCDDDDEESIQDELEDREGENRNEEMESELEDSEGECEIDGDHTELDSIIDFQFE</sequence>
<dbReference type="Pfam" id="PF18804">
    <property type="entry name" value="CxC3"/>
    <property type="match status" value="1"/>
</dbReference>
<feature type="compositionally biased region" description="Basic and acidic residues" evidence="1">
    <location>
        <begin position="1"/>
        <end position="15"/>
    </location>
</feature>
<comment type="caution">
    <text evidence="3">The sequence shown here is derived from an EMBL/GenBank/DDBJ whole genome shotgun (WGS) entry which is preliminary data.</text>
</comment>